<dbReference type="OrthoDB" id="7697691at2759"/>
<feature type="compositionally biased region" description="Gly residues" evidence="1">
    <location>
        <begin position="44"/>
        <end position="56"/>
    </location>
</feature>
<dbReference type="KEGG" id="foc:113216814"/>
<feature type="compositionally biased region" description="Acidic residues" evidence="1">
    <location>
        <begin position="57"/>
        <end position="93"/>
    </location>
</feature>
<accession>A0A6J1TGM0</accession>
<gene>
    <name evidence="3" type="primary">LOC113216814</name>
</gene>
<reference evidence="3" key="1">
    <citation type="submission" date="2025-08" db="UniProtKB">
        <authorList>
            <consortium name="RefSeq"/>
        </authorList>
    </citation>
    <scope>IDENTIFICATION</scope>
    <source>
        <tissue evidence="3">Whole organism</tissue>
    </source>
</reference>
<proteinExistence type="predicted"/>
<name>A0A6J1TGM0_FRAOC</name>
<evidence type="ECO:0000313" key="2">
    <source>
        <dbReference type="Proteomes" id="UP000504606"/>
    </source>
</evidence>
<evidence type="ECO:0000256" key="1">
    <source>
        <dbReference type="SAM" id="MobiDB-lite"/>
    </source>
</evidence>
<feature type="compositionally biased region" description="Acidic residues" evidence="1">
    <location>
        <begin position="9"/>
        <end position="27"/>
    </location>
</feature>
<sequence length="176" mass="19199">MNVSHSPGESEENETEQEGEENDEGEGLGDRNEEQAAEDNMEPFGGGGGGGVGDSEGSGEDTAVENDCEEIEMDNESEADVEDDDDDDHDDDPLYNGARSTFGQSMLAILTFILSHKLTGICVNDLLSLIELHCAANNLCVKTIYKFKQYFKMIGKNFITCHYYCSVCQLAVAGKY</sequence>
<evidence type="ECO:0000313" key="3">
    <source>
        <dbReference type="RefSeq" id="XP_026292423.2"/>
    </source>
</evidence>
<feature type="region of interest" description="Disordered" evidence="1">
    <location>
        <begin position="1"/>
        <end position="97"/>
    </location>
</feature>
<dbReference type="Proteomes" id="UP000504606">
    <property type="component" value="Unplaced"/>
</dbReference>
<dbReference type="AlphaFoldDB" id="A0A6J1TGM0"/>
<protein>
    <submittedName>
        <fullName evidence="3">Major centromere autoantigen B-like</fullName>
    </submittedName>
</protein>
<dbReference type="GeneID" id="113216814"/>
<keyword evidence="2" id="KW-1185">Reference proteome</keyword>
<organism evidence="2 3">
    <name type="scientific">Frankliniella occidentalis</name>
    <name type="common">Western flower thrips</name>
    <name type="synonym">Euthrips occidentalis</name>
    <dbReference type="NCBI Taxonomy" id="133901"/>
    <lineage>
        <taxon>Eukaryota</taxon>
        <taxon>Metazoa</taxon>
        <taxon>Ecdysozoa</taxon>
        <taxon>Arthropoda</taxon>
        <taxon>Hexapoda</taxon>
        <taxon>Insecta</taxon>
        <taxon>Pterygota</taxon>
        <taxon>Neoptera</taxon>
        <taxon>Paraneoptera</taxon>
        <taxon>Thysanoptera</taxon>
        <taxon>Terebrantia</taxon>
        <taxon>Thripoidea</taxon>
        <taxon>Thripidae</taxon>
        <taxon>Frankliniella</taxon>
    </lineage>
</organism>
<dbReference type="RefSeq" id="XP_026292423.2">
    <property type="nucleotide sequence ID" value="XM_026436638.2"/>
</dbReference>